<evidence type="ECO:0000313" key="3">
    <source>
        <dbReference type="EMBL" id="KAE8765747.1"/>
    </source>
</evidence>
<dbReference type="PANTHER" id="PTHR35585:SF1">
    <property type="entry name" value="HHE DOMAIN PROTEIN (AFU_ORTHOLOGUE AFUA_4G00730)"/>
    <property type="match status" value="1"/>
</dbReference>
<dbReference type="Gene3D" id="1.20.120.520">
    <property type="entry name" value="nmb1532 protein domain like"/>
    <property type="match status" value="1"/>
</dbReference>
<evidence type="ECO:0000256" key="1">
    <source>
        <dbReference type="SAM" id="MobiDB-lite"/>
    </source>
</evidence>
<dbReference type="InterPro" id="IPR012312">
    <property type="entry name" value="Hemerythrin-like"/>
</dbReference>
<dbReference type="PANTHER" id="PTHR35585">
    <property type="entry name" value="HHE DOMAIN PROTEIN (AFU_ORTHOLOGUE AFUA_4G00730)"/>
    <property type="match status" value="1"/>
</dbReference>
<feature type="region of interest" description="Disordered" evidence="1">
    <location>
        <begin position="152"/>
        <end position="171"/>
    </location>
</feature>
<sequence length="191" mass="21500">MTETASGAQSTDVVDILTADHKDMLALLGQIEGTADETQRRDLADTVIAEVMRHAVAEEMYVYPVMEEHLPNGKEEVEHDKKEHDEIVQVMKRMEDVSASDSRFMELVRELEAQLRHHAGDEETEQFPKLRANIPREKLVELGEKVETAKKLAPTRPHPSAPHSELFHKTLGPGVGLVDRLRDKLTGRHTG</sequence>
<dbReference type="EMBL" id="WHJE01000005">
    <property type="protein sequence ID" value="KAE8765747.1"/>
    <property type="molecule type" value="Genomic_DNA"/>
</dbReference>
<evidence type="ECO:0000313" key="4">
    <source>
        <dbReference type="Proteomes" id="UP000451860"/>
    </source>
</evidence>
<gene>
    <name evidence="3" type="ORF">GB883_02215</name>
</gene>
<dbReference type="AlphaFoldDB" id="A0A7J5UTY3"/>
<dbReference type="Proteomes" id="UP000451860">
    <property type="component" value="Unassembled WGS sequence"/>
</dbReference>
<dbReference type="RefSeq" id="WP_152200218.1">
    <property type="nucleotide sequence ID" value="NZ_VUKF01000003.1"/>
</dbReference>
<organism evidence="3 4">
    <name type="scientific">Georgenia thermotolerans</name>
    <dbReference type="NCBI Taxonomy" id="527326"/>
    <lineage>
        <taxon>Bacteria</taxon>
        <taxon>Bacillati</taxon>
        <taxon>Actinomycetota</taxon>
        <taxon>Actinomycetes</taxon>
        <taxon>Micrococcales</taxon>
        <taxon>Bogoriellaceae</taxon>
        <taxon>Georgenia</taxon>
    </lineage>
</organism>
<protein>
    <submittedName>
        <fullName evidence="3">Hemerythrin domain-containing protein</fullName>
    </submittedName>
</protein>
<feature type="domain" description="Hemerythrin-like" evidence="2">
    <location>
        <begin position="13"/>
        <end position="130"/>
    </location>
</feature>
<comment type="caution">
    <text evidence="3">The sequence shown here is derived from an EMBL/GenBank/DDBJ whole genome shotgun (WGS) entry which is preliminary data.</text>
</comment>
<evidence type="ECO:0000259" key="2">
    <source>
        <dbReference type="Pfam" id="PF01814"/>
    </source>
</evidence>
<keyword evidence="4" id="KW-1185">Reference proteome</keyword>
<name>A0A7J5UTY3_9MICO</name>
<proteinExistence type="predicted"/>
<dbReference type="Pfam" id="PF01814">
    <property type="entry name" value="Hemerythrin"/>
    <property type="match status" value="1"/>
</dbReference>
<reference evidence="3 4" key="1">
    <citation type="submission" date="2019-10" db="EMBL/GenBank/DDBJ databases">
        <title>Georgenia wutianyii sp. nov. and Georgenia yuyongxinii sp. nov. isolated from plateau pika (Ochotona curzoniae) in the Qinghai-Tibet plateau of China.</title>
        <authorList>
            <person name="Tian Z."/>
        </authorList>
    </citation>
    <scope>NUCLEOTIDE SEQUENCE [LARGE SCALE GENOMIC DNA]</scope>
    <source>
        <strain evidence="3 4">DSM 21501</strain>
    </source>
</reference>
<dbReference type="OrthoDB" id="9793637at2"/>
<accession>A0A7J5UTY3</accession>